<dbReference type="EMBL" id="JAELVF020000001">
    <property type="protein sequence ID" value="MBU7598920.1"/>
    <property type="molecule type" value="Genomic_DNA"/>
</dbReference>
<reference evidence="1" key="1">
    <citation type="submission" date="2021-06" db="EMBL/GenBank/DDBJ databases">
        <title>Sequencing of actinobacteria type strains.</title>
        <authorList>
            <person name="Nguyen G.-S."/>
            <person name="Wentzel A."/>
        </authorList>
    </citation>
    <scope>NUCLEOTIDE SEQUENCE</scope>
    <source>
        <strain evidence="1">P38-E01</strain>
    </source>
</reference>
<gene>
    <name evidence="1" type="ORF">JGS22_015185</name>
</gene>
<protein>
    <submittedName>
        <fullName evidence="1">Uncharacterized protein</fullName>
    </submittedName>
</protein>
<keyword evidence="2" id="KW-1185">Reference proteome</keyword>
<evidence type="ECO:0000313" key="2">
    <source>
        <dbReference type="Proteomes" id="UP000694501"/>
    </source>
</evidence>
<evidence type="ECO:0000313" key="1">
    <source>
        <dbReference type="EMBL" id="MBU7598920.1"/>
    </source>
</evidence>
<name>A0A949JHV8_9ACTN</name>
<dbReference type="AlphaFoldDB" id="A0A949JHV8"/>
<sequence length="142" mass="15793">MEDSFMRPARFQDFVLDLARIAPDGGQPKPLADVGEKRYPYGVVAHAGGKEIRYQIIAESRAGDDFDQPEKIREADQAFDPDAVPAGGLFEERWLAELVAKSGTRELTDIAIWSAREGNRKGNDGVTFFFADSAKIYARVVR</sequence>
<organism evidence="1 2">
    <name type="scientific">Streptomyces tardus</name>
    <dbReference type="NCBI Taxonomy" id="2780544"/>
    <lineage>
        <taxon>Bacteria</taxon>
        <taxon>Bacillati</taxon>
        <taxon>Actinomycetota</taxon>
        <taxon>Actinomycetes</taxon>
        <taxon>Kitasatosporales</taxon>
        <taxon>Streptomycetaceae</taxon>
        <taxon>Streptomyces</taxon>
    </lineage>
</organism>
<comment type="caution">
    <text evidence="1">The sequence shown here is derived from an EMBL/GenBank/DDBJ whole genome shotgun (WGS) entry which is preliminary data.</text>
</comment>
<dbReference type="Proteomes" id="UP000694501">
    <property type="component" value="Unassembled WGS sequence"/>
</dbReference>
<proteinExistence type="predicted"/>
<accession>A0A949JHV8</accession>